<evidence type="ECO:0000313" key="2">
    <source>
        <dbReference type="Proteomes" id="UP000251891"/>
    </source>
</evidence>
<dbReference type="AlphaFoldDB" id="A0A365H8I2"/>
<protein>
    <submittedName>
        <fullName evidence="1">Uncharacterized protein</fullName>
    </submittedName>
</protein>
<dbReference type="Proteomes" id="UP000251891">
    <property type="component" value="Unassembled WGS sequence"/>
</dbReference>
<sequence>MMGGGAPRRVLDLTDAQMGDLYAHQFLPVRAIAVRAGASYGTTHQRLAAELAKRGLGLRPRGHVPPVLKKAAAHARETARAAGWSLERLAALPSPRWPPEVRSRFRGIARLLFSAGALAANSPEALAQALARGMGSNASRPDRTSVT</sequence>
<organism evidence="1 2">
    <name type="scientific">Actinomadura craniellae</name>
    <dbReference type="NCBI Taxonomy" id="2231787"/>
    <lineage>
        <taxon>Bacteria</taxon>
        <taxon>Bacillati</taxon>
        <taxon>Actinomycetota</taxon>
        <taxon>Actinomycetes</taxon>
        <taxon>Streptosporangiales</taxon>
        <taxon>Thermomonosporaceae</taxon>
        <taxon>Actinomadura</taxon>
    </lineage>
</organism>
<gene>
    <name evidence="1" type="ORF">DPM19_12120</name>
</gene>
<accession>A0A365H8I2</accession>
<name>A0A365H8I2_9ACTN</name>
<proteinExistence type="predicted"/>
<evidence type="ECO:0000313" key="1">
    <source>
        <dbReference type="EMBL" id="RAY15430.1"/>
    </source>
</evidence>
<comment type="caution">
    <text evidence="1">The sequence shown here is derived from an EMBL/GenBank/DDBJ whole genome shotgun (WGS) entry which is preliminary data.</text>
</comment>
<keyword evidence="2" id="KW-1185">Reference proteome</keyword>
<reference evidence="1 2" key="1">
    <citation type="submission" date="2018-06" db="EMBL/GenBank/DDBJ databases">
        <title>Actinomadura craniellae sp. nov. isolated from marine sponge Craniella sp.</title>
        <authorList>
            <person name="Li L."/>
            <person name="Xu Q.H."/>
            <person name="Lin H.W."/>
            <person name="Lu Y.H."/>
        </authorList>
    </citation>
    <scope>NUCLEOTIDE SEQUENCE [LARGE SCALE GENOMIC DNA]</scope>
    <source>
        <strain evidence="1 2">LHW63021</strain>
    </source>
</reference>
<dbReference type="EMBL" id="QLYX01000004">
    <property type="protein sequence ID" value="RAY15430.1"/>
    <property type="molecule type" value="Genomic_DNA"/>
</dbReference>